<keyword evidence="1" id="KW-1133">Transmembrane helix</keyword>
<keyword evidence="3" id="KW-1185">Reference proteome</keyword>
<name>A0ABV8J6I7_9ACTN</name>
<dbReference type="EMBL" id="JBHSBL010000028">
    <property type="protein sequence ID" value="MFC4071751.1"/>
    <property type="molecule type" value="Genomic_DNA"/>
</dbReference>
<dbReference type="Proteomes" id="UP001595867">
    <property type="component" value="Unassembled WGS sequence"/>
</dbReference>
<evidence type="ECO:0000313" key="3">
    <source>
        <dbReference type="Proteomes" id="UP001595867"/>
    </source>
</evidence>
<evidence type="ECO:0000313" key="2">
    <source>
        <dbReference type="EMBL" id="MFC4071751.1"/>
    </source>
</evidence>
<feature type="transmembrane region" description="Helical" evidence="1">
    <location>
        <begin position="6"/>
        <end position="28"/>
    </location>
</feature>
<gene>
    <name evidence="2" type="ORF">ACFO0C_43020</name>
</gene>
<organism evidence="2 3">
    <name type="scientific">Actinoplanes subglobosus</name>
    <dbReference type="NCBI Taxonomy" id="1547892"/>
    <lineage>
        <taxon>Bacteria</taxon>
        <taxon>Bacillati</taxon>
        <taxon>Actinomycetota</taxon>
        <taxon>Actinomycetes</taxon>
        <taxon>Micromonosporales</taxon>
        <taxon>Micromonosporaceae</taxon>
        <taxon>Actinoplanes</taxon>
    </lineage>
</organism>
<evidence type="ECO:0008006" key="4">
    <source>
        <dbReference type="Google" id="ProtNLM"/>
    </source>
</evidence>
<evidence type="ECO:0000256" key="1">
    <source>
        <dbReference type="SAM" id="Phobius"/>
    </source>
</evidence>
<sequence length="96" mass="10378">MLTALFGLGVAVITVAVITFSMIVDWFVSRVSKIKDQPSRLAFTIKEELANGRCAIVQGIFEADSGTVLEARRVEGDRVDARVVAAHAGQTVTIWS</sequence>
<proteinExistence type="predicted"/>
<comment type="caution">
    <text evidence="2">The sequence shown here is derived from an EMBL/GenBank/DDBJ whole genome shotgun (WGS) entry which is preliminary data.</text>
</comment>
<reference evidence="3" key="1">
    <citation type="journal article" date="2019" name="Int. J. Syst. Evol. Microbiol.">
        <title>The Global Catalogue of Microorganisms (GCM) 10K type strain sequencing project: providing services to taxonomists for standard genome sequencing and annotation.</title>
        <authorList>
            <consortium name="The Broad Institute Genomics Platform"/>
            <consortium name="The Broad Institute Genome Sequencing Center for Infectious Disease"/>
            <person name="Wu L."/>
            <person name="Ma J."/>
        </authorList>
    </citation>
    <scope>NUCLEOTIDE SEQUENCE [LARGE SCALE GENOMIC DNA]</scope>
    <source>
        <strain evidence="3">TBRC 5832</strain>
    </source>
</reference>
<keyword evidence="1" id="KW-0472">Membrane</keyword>
<protein>
    <recommendedName>
        <fullName evidence="4">NfeD-like C-terminal domain-containing protein</fullName>
    </recommendedName>
</protein>
<accession>A0ABV8J6I7</accession>
<keyword evidence="1" id="KW-0812">Transmembrane</keyword>
<dbReference type="RefSeq" id="WP_378072621.1">
    <property type="nucleotide sequence ID" value="NZ_JBHSBL010000028.1"/>
</dbReference>